<keyword evidence="3" id="KW-1185">Reference proteome</keyword>
<feature type="region of interest" description="Disordered" evidence="1">
    <location>
        <begin position="1"/>
        <end position="20"/>
    </location>
</feature>
<evidence type="ECO:0000313" key="3">
    <source>
        <dbReference type="Proteomes" id="UP000276834"/>
    </source>
</evidence>
<protein>
    <submittedName>
        <fullName evidence="2">Uncharacterized protein</fullName>
    </submittedName>
</protein>
<proteinExistence type="predicted"/>
<comment type="caution">
    <text evidence="2">The sequence shown here is derived from an EMBL/GenBank/DDBJ whole genome shotgun (WGS) entry which is preliminary data.</text>
</comment>
<evidence type="ECO:0000313" key="2">
    <source>
        <dbReference type="EMBL" id="RLW10506.1"/>
    </source>
</evidence>
<organism evidence="2 3">
    <name type="scientific">Chloebia gouldiae</name>
    <name type="common">Gouldian finch</name>
    <name type="synonym">Erythrura gouldiae</name>
    <dbReference type="NCBI Taxonomy" id="44316"/>
    <lineage>
        <taxon>Eukaryota</taxon>
        <taxon>Metazoa</taxon>
        <taxon>Chordata</taxon>
        <taxon>Craniata</taxon>
        <taxon>Vertebrata</taxon>
        <taxon>Euteleostomi</taxon>
        <taxon>Archelosauria</taxon>
        <taxon>Archosauria</taxon>
        <taxon>Dinosauria</taxon>
        <taxon>Saurischia</taxon>
        <taxon>Theropoda</taxon>
        <taxon>Coelurosauria</taxon>
        <taxon>Aves</taxon>
        <taxon>Neognathae</taxon>
        <taxon>Neoaves</taxon>
        <taxon>Telluraves</taxon>
        <taxon>Australaves</taxon>
        <taxon>Passeriformes</taxon>
        <taxon>Passeroidea</taxon>
        <taxon>Passeridae</taxon>
        <taxon>Chloebia</taxon>
    </lineage>
</organism>
<dbReference type="EMBL" id="QUSF01000004">
    <property type="protein sequence ID" value="RLW10506.1"/>
    <property type="molecule type" value="Genomic_DNA"/>
</dbReference>
<reference evidence="2 3" key="1">
    <citation type="journal article" date="2018" name="Proc. R. Soc. B">
        <title>A non-coding region near Follistatin controls head colour polymorphism in the Gouldian finch.</title>
        <authorList>
            <person name="Toomey M.B."/>
            <person name="Marques C.I."/>
            <person name="Andrade P."/>
            <person name="Araujo P.M."/>
            <person name="Sabatino S."/>
            <person name="Gazda M.A."/>
            <person name="Afonso S."/>
            <person name="Lopes R.J."/>
            <person name="Corbo J.C."/>
            <person name="Carneiro M."/>
        </authorList>
    </citation>
    <scope>NUCLEOTIDE SEQUENCE [LARGE SCALE GENOMIC DNA]</scope>
    <source>
        <strain evidence="2">Red01</strain>
        <tissue evidence="2">Muscle</tissue>
    </source>
</reference>
<sequence>MTLKAYHGNEQEKPVGELGAQSRLECRQAVSSTLSVRAGTKLPGQIEDAPMPTTLRCLQAALIHFHSESSGKHYWDLSSTECAASESHMLTGRPEGKSESELYGRVENNTLASATNLSQQVICSTVFVKTRGRDLEPSAGAIPGSSHSS</sequence>
<dbReference type="AlphaFoldDB" id="A0A3L8SXA7"/>
<evidence type="ECO:0000256" key="1">
    <source>
        <dbReference type="SAM" id="MobiDB-lite"/>
    </source>
</evidence>
<accession>A0A3L8SXA7</accession>
<dbReference type="Proteomes" id="UP000276834">
    <property type="component" value="Unassembled WGS sequence"/>
</dbReference>
<name>A0A3L8SXA7_CHLGU</name>
<gene>
    <name evidence="2" type="ORF">DV515_00002150</name>
</gene>